<feature type="domain" description="Mei2-like C-terminal RNA recognition motif" evidence="1">
    <location>
        <begin position="189"/>
        <end position="297"/>
    </location>
</feature>
<dbReference type="AlphaFoldDB" id="A0AAD8QZR4"/>
<organism evidence="2 3">
    <name type="scientific">Lolium multiflorum</name>
    <name type="common">Italian ryegrass</name>
    <name type="synonym">Lolium perenne subsp. multiflorum</name>
    <dbReference type="NCBI Taxonomy" id="4521"/>
    <lineage>
        <taxon>Eukaryota</taxon>
        <taxon>Viridiplantae</taxon>
        <taxon>Streptophyta</taxon>
        <taxon>Embryophyta</taxon>
        <taxon>Tracheophyta</taxon>
        <taxon>Spermatophyta</taxon>
        <taxon>Magnoliopsida</taxon>
        <taxon>Liliopsida</taxon>
        <taxon>Poales</taxon>
        <taxon>Poaceae</taxon>
        <taxon>BOP clade</taxon>
        <taxon>Pooideae</taxon>
        <taxon>Poodae</taxon>
        <taxon>Poeae</taxon>
        <taxon>Poeae Chloroplast Group 2 (Poeae type)</taxon>
        <taxon>Loliodinae</taxon>
        <taxon>Loliinae</taxon>
        <taxon>Lolium</taxon>
    </lineage>
</organism>
<accession>A0AAD8QZR4</accession>
<dbReference type="InterPro" id="IPR035979">
    <property type="entry name" value="RBD_domain_sf"/>
</dbReference>
<evidence type="ECO:0000313" key="2">
    <source>
        <dbReference type="EMBL" id="KAK1610824.1"/>
    </source>
</evidence>
<evidence type="ECO:0000313" key="3">
    <source>
        <dbReference type="Proteomes" id="UP001231189"/>
    </source>
</evidence>
<keyword evidence="3" id="KW-1185">Reference proteome</keyword>
<comment type="caution">
    <text evidence="2">The sequence shown here is derived from an EMBL/GenBank/DDBJ whole genome shotgun (WGS) entry which is preliminary data.</text>
</comment>
<evidence type="ECO:0000259" key="1">
    <source>
        <dbReference type="Pfam" id="PF04059"/>
    </source>
</evidence>
<gene>
    <name evidence="2" type="ORF">QYE76_034497</name>
</gene>
<protein>
    <recommendedName>
        <fullName evidence="1">Mei2-like C-terminal RNA recognition motif domain-containing protein</fullName>
    </recommendedName>
</protein>
<dbReference type="SUPFAM" id="SSF54928">
    <property type="entry name" value="RNA-binding domain, RBD"/>
    <property type="match status" value="1"/>
</dbReference>
<dbReference type="Pfam" id="PF04059">
    <property type="entry name" value="RRM_2"/>
    <property type="match status" value="1"/>
</dbReference>
<dbReference type="InterPro" id="IPR007201">
    <property type="entry name" value="Mei2-like_Rrm_C"/>
</dbReference>
<dbReference type="Proteomes" id="UP001231189">
    <property type="component" value="Unassembled WGS sequence"/>
</dbReference>
<dbReference type="Gene3D" id="3.30.70.330">
    <property type="match status" value="1"/>
</dbReference>
<proteinExistence type="predicted"/>
<sequence>MAAVSRLNPVASPFFPMTLLPAGCYLSPTPDASMPSADFFASQFLYPQPPHPLLPAYGWPAACSGSSWFPCGGFTVGVPAFPLQAAYGHPLQPPPVTVYCCTPPPPPLQPAARRCRITEIFEDGGEAAPKVELRDEPSPRSVLATWSREPTSPRERRVLPPPPTSFVRKVLPRPRRWPLLAFNPSDNFTSLMIRNIPNKFMKKGFMAILDQHCAEENAKLAGDSEAVKSEYDFLYVPIDFETRYNKGYAFVNMTTAVAARRLHAYLDGRRWEVACSKKVCDVVHARVEGLDSLVAHFSGSRFPCGGQKEFLPVRFVPPRDGVRKTAEHVVGRLLPRRHHG</sequence>
<reference evidence="2" key="1">
    <citation type="submission" date="2023-07" db="EMBL/GenBank/DDBJ databases">
        <title>A chromosome-level genome assembly of Lolium multiflorum.</title>
        <authorList>
            <person name="Chen Y."/>
            <person name="Copetti D."/>
            <person name="Kolliker R."/>
            <person name="Studer B."/>
        </authorList>
    </citation>
    <scope>NUCLEOTIDE SEQUENCE</scope>
    <source>
        <strain evidence="2">02402/16</strain>
        <tissue evidence="2">Leaf</tissue>
    </source>
</reference>
<dbReference type="EMBL" id="JAUUTY010000007">
    <property type="protein sequence ID" value="KAK1610824.1"/>
    <property type="molecule type" value="Genomic_DNA"/>
</dbReference>
<name>A0AAD8QZR4_LOLMU</name>
<dbReference type="InterPro" id="IPR012677">
    <property type="entry name" value="Nucleotide-bd_a/b_plait_sf"/>
</dbReference>
<dbReference type="GO" id="GO:0003676">
    <property type="term" value="F:nucleic acid binding"/>
    <property type="evidence" value="ECO:0007669"/>
    <property type="project" value="InterPro"/>
</dbReference>